<sequence>MNDSLKKHIDNNREAFENKEPSAELWKRIQAEIPKQEEKTLVIEQPKKWRIQNWSIAASALVLLSVGGYFFLKNDQVNSPKTIEVVKEKQVKKVEEIQPEIVHPTEIKTEQNEKEIQFVRITKEKKVEKIVQPKEELIGIDENLKNEILSSLNDQESTSNRIDAIAKIADLPSIDHNLKKSLYNLALNDNNTIVRLNALEALASKLPKSDVSKELTDIFMKQDDPMVQMELIGMIAHINNDQIDLKLTNKLQEMVLDPTTKPFVKDEAYAVLFRK</sequence>
<gene>
    <name evidence="1" type="ORF">NCTC13456_02038</name>
</gene>
<dbReference type="EMBL" id="UFXS01000001">
    <property type="protein sequence ID" value="STD56058.1"/>
    <property type="molecule type" value="Genomic_DNA"/>
</dbReference>
<evidence type="ECO:0000313" key="2">
    <source>
        <dbReference type="Proteomes" id="UP000254737"/>
    </source>
</evidence>
<accession>A0A376G8P0</accession>
<reference evidence="1 2" key="1">
    <citation type="submission" date="2018-06" db="EMBL/GenBank/DDBJ databases">
        <authorList>
            <consortium name="Pathogen Informatics"/>
            <person name="Doyle S."/>
        </authorList>
    </citation>
    <scope>NUCLEOTIDE SEQUENCE [LARGE SCALE GENOMIC DNA]</scope>
    <source>
        <strain evidence="1 2">NCTC13456</strain>
    </source>
</reference>
<dbReference type="InterPro" id="IPR016024">
    <property type="entry name" value="ARM-type_fold"/>
</dbReference>
<dbReference type="SUPFAM" id="SSF48371">
    <property type="entry name" value="ARM repeat"/>
    <property type="match status" value="1"/>
</dbReference>
<name>A0A376G8P0_9FLAO</name>
<proteinExistence type="predicted"/>
<evidence type="ECO:0000313" key="1">
    <source>
        <dbReference type="EMBL" id="STD56058.1"/>
    </source>
</evidence>
<dbReference type="STRING" id="343874.GCA_000805695_00219"/>
<evidence type="ECO:0008006" key="3">
    <source>
        <dbReference type="Google" id="ProtNLM"/>
    </source>
</evidence>
<protein>
    <recommendedName>
        <fullName evidence="3">HEAT repeat domain-containing protein</fullName>
    </recommendedName>
</protein>
<dbReference type="AlphaFoldDB" id="A0A376G8P0"/>
<dbReference type="Proteomes" id="UP000254737">
    <property type="component" value="Unassembled WGS sequence"/>
</dbReference>
<dbReference type="RefSeq" id="WP_115000343.1">
    <property type="nucleotide sequence ID" value="NZ_UFXS01000001.1"/>
</dbReference>
<organism evidence="1 2">
    <name type="scientific">Empedobacter falsenii</name>
    <dbReference type="NCBI Taxonomy" id="343874"/>
    <lineage>
        <taxon>Bacteria</taxon>
        <taxon>Pseudomonadati</taxon>
        <taxon>Bacteroidota</taxon>
        <taxon>Flavobacteriia</taxon>
        <taxon>Flavobacteriales</taxon>
        <taxon>Weeksellaceae</taxon>
        <taxon>Empedobacter</taxon>
    </lineage>
</organism>